<dbReference type="InterPro" id="IPR001732">
    <property type="entry name" value="UDP-Glc/GDP-Man_DH_N"/>
</dbReference>
<dbReference type="Gene3D" id="3.40.50.720">
    <property type="entry name" value="NAD(P)-binding Rossmann-like Domain"/>
    <property type="match status" value="2"/>
</dbReference>
<dbReference type="Pfam" id="PF00984">
    <property type="entry name" value="UDPG_MGDP_dh"/>
    <property type="match status" value="1"/>
</dbReference>
<evidence type="ECO:0000313" key="7">
    <source>
        <dbReference type="Proteomes" id="UP000189761"/>
    </source>
</evidence>
<dbReference type="InterPro" id="IPR028359">
    <property type="entry name" value="UDP_ManNAc/GlcNAc_DH"/>
</dbReference>
<dbReference type="InterPro" id="IPR014026">
    <property type="entry name" value="UDP-Glc/GDP-Man_DH_dimer"/>
</dbReference>
<dbReference type="GO" id="GO:0016616">
    <property type="term" value="F:oxidoreductase activity, acting on the CH-OH group of donors, NAD or NADP as acceptor"/>
    <property type="evidence" value="ECO:0007669"/>
    <property type="project" value="InterPro"/>
</dbReference>
<protein>
    <submittedName>
        <fullName evidence="6">UDP-N-acetyl-D-glucosamine dehydrogenase</fullName>
    </submittedName>
</protein>
<dbReference type="SUPFAM" id="SSF52413">
    <property type="entry name" value="UDP-glucose/GDP-mannose dehydrogenase C-terminal domain"/>
    <property type="match status" value="1"/>
</dbReference>
<proteinExistence type="inferred from homology"/>
<dbReference type="Pfam" id="PF03721">
    <property type="entry name" value="UDPG_MGDP_dh_N"/>
    <property type="match status" value="1"/>
</dbReference>
<keyword evidence="7" id="KW-1185">Reference proteome</keyword>
<accession>A0A8E2I7B2</accession>
<feature type="domain" description="UDP-glucose/GDP-mannose dehydrogenase C-terminal" evidence="5">
    <location>
        <begin position="324"/>
        <end position="419"/>
    </location>
</feature>
<comment type="caution">
    <text evidence="6">The sequence shown here is derived from an EMBL/GenBank/DDBJ whole genome shotgun (WGS) entry which is preliminary data.</text>
</comment>
<organism evidence="6 7">
    <name type="scientific">Heyndrickxia oleronia</name>
    <dbReference type="NCBI Taxonomy" id="38875"/>
    <lineage>
        <taxon>Bacteria</taxon>
        <taxon>Bacillati</taxon>
        <taxon>Bacillota</taxon>
        <taxon>Bacilli</taxon>
        <taxon>Bacillales</taxon>
        <taxon>Bacillaceae</taxon>
        <taxon>Heyndrickxia</taxon>
    </lineage>
</organism>
<dbReference type="PANTHER" id="PTHR43491:SF1">
    <property type="entry name" value="UDP-N-ACETYL-D-MANNOSAMINE DEHYDROGENASE"/>
    <property type="match status" value="1"/>
</dbReference>
<dbReference type="GO" id="GO:0016628">
    <property type="term" value="F:oxidoreductase activity, acting on the CH-CH group of donors, NAD or NADP as acceptor"/>
    <property type="evidence" value="ECO:0007669"/>
    <property type="project" value="InterPro"/>
</dbReference>
<evidence type="ECO:0000256" key="3">
    <source>
        <dbReference type="PIRNR" id="PIRNR000124"/>
    </source>
</evidence>
<evidence type="ECO:0000256" key="2">
    <source>
        <dbReference type="ARBA" id="ARBA00023027"/>
    </source>
</evidence>
<dbReference type="InterPro" id="IPR014027">
    <property type="entry name" value="UDP-Glc/GDP-Man_DH_C"/>
</dbReference>
<dbReference type="InterPro" id="IPR036220">
    <property type="entry name" value="UDP-Glc/GDP-Man_DH_C_sf"/>
</dbReference>
<dbReference type="AlphaFoldDB" id="A0A8E2I7B2"/>
<evidence type="ECO:0000256" key="1">
    <source>
        <dbReference type="ARBA" id="ARBA00023002"/>
    </source>
</evidence>
<reference evidence="6 7" key="1">
    <citation type="submission" date="2017-01" db="EMBL/GenBank/DDBJ databases">
        <title>Draft genome sequence of Bacillus oleronius.</title>
        <authorList>
            <person name="Allam M."/>
        </authorList>
    </citation>
    <scope>NUCLEOTIDE SEQUENCE [LARGE SCALE GENOMIC DNA]</scope>
    <source>
        <strain evidence="6 7">DSM 9356</strain>
    </source>
</reference>
<evidence type="ECO:0000259" key="5">
    <source>
        <dbReference type="SMART" id="SM00984"/>
    </source>
</evidence>
<keyword evidence="4" id="KW-0812">Transmembrane</keyword>
<dbReference type="InterPro" id="IPR008927">
    <property type="entry name" value="6-PGluconate_DH-like_C_sf"/>
</dbReference>
<dbReference type="PANTHER" id="PTHR43491">
    <property type="entry name" value="UDP-N-ACETYL-D-MANNOSAMINE DEHYDROGENASE"/>
    <property type="match status" value="1"/>
</dbReference>
<evidence type="ECO:0000256" key="4">
    <source>
        <dbReference type="SAM" id="Phobius"/>
    </source>
</evidence>
<dbReference type="InterPro" id="IPR036291">
    <property type="entry name" value="NAD(P)-bd_dom_sf"/>
</dbReference>
<keyword evidence="4" id="KW-0472">Membrane</keyword>
<evidence type="ECO:0000313" key="6">
    <source>
        <dbReference type="EMBL" id="OOP68061.1"/>
    </source>
</evidence>
<dbReference type="SUPFAM" id="SSF51735">
    <property type="entry name" value="NAD(P)-binding Rossmann-fold domains"/>
    <property type="match status" value="1"/>
</dbReference>
<keyword evidence="2" id="KW-0520">NAD</keyword>
<dbReference type="GO" id="GO:0051287">
    <property type="term" value="F:NAD binding"/>
    <property type="evidence" value="ECO:0007669"/>
    <property type="project" value="InterPro"/>
</dbReference>
<dbReference type="InterPro" id="IPR017476">
    <property type="entry name" value="UDP-Glc/GDP-Man"/>
</dbReference>
<dbReference type="SUPFAM" id="SSF48179">
    <property type="entry name" value="6-phosphogluconate dehydrogenase C-terminal domain-like"/>
    <property type="match status" value="1"/>
</dbReference>
<keyword evidence="1" id="KW-0560">Oxidoreductase</keyword>
<dbReference type="EMBL" id="MTLA01000138">
    <property type="protein sequence ID" value="OOP68061.1"/>
    <property type="molecule type" value="Genomic_DNA"/>
</dbReference>
<comment type="similarity">
    <text evidence="3">Belongs to the UDP-glucose/GDP-mannose dehydrogenase family.</text>
</comment>
<dbReference type="GO" id="GO:0000271">
    <property type="term" value="P:polysaccharide biosynthetic process"/>
    <property type="evidence" value="ECO:0007669"/>
    <property type="project" value="InterPro"/>
</dbReference>
<dbReference type="NCBIfam" id="TIGR03026">
    <property type="entry name" value="NDP-sugDHase"/>
    <property type="match status" value="1"/>
</dbReference>
<name>A0A8E2I7B2_9BACI</name>
<gene>
    <name evidence="6" type="ORF">BWZ43_12485</name>
</gene>
<feature type="transmembrane region" description="Helical" evidence="4">
    <location>
        <begin position="16"/>
        <end position="33"/>
    </location>
</feature>
<sequence length="436" mass="48718">MSERGNKVIKDKTQKIAVIGLGFVGLPLTMLLVEKGYKVIGIDIDKKKIESIRNSRSYISDISDDSLKNANQSKRFLVTTNNDEITNVDTVIICVPTPLNRDKSPNLDYVVSAAESIQKRIQKGQLIVLESSTFPGTTREIVQPILEKSGLQAGKDFHLAYSPERVDPGNQHFGIENTPKVVGGITETCKKVAVELYSHIYNDVVPVSSSEVAEFTKLLENTYRFVNISFINEMAMLCNELGINLWEVIEAASTKPYGYHPFYPGPGVSGHCIPVDPLYLQYIIQQKGLNSQFIHLSDQMNKEIVDYIVKLTFKIANKENPTILIYGVTYKKDISDVRDSRAIDIFKELLVQGAQVDYHDPFVPEVNISGKRIKGTVINPQMISKYDVVLILTDHTQIPAEAIAQHAKAIFDTRAVYKDVDLLKGKIKQLGNGLFV</sequence>
<dbReference type="PIRSF" id="PIRSF000124">
    <property type="entry name" value="UDPglc_GDPman_dh"/>
    <property type="match status" value="1"/>
</dbReference>
<dbReference type="SMART" id="SM00984">
    <property type="entry name" value="UDPG_MGDP_dh_C"/>
    <property type="match status" value="1"/>
</dbReference>
<dbReference type="PIRSF" id="PIRSF500136">
    <property type="entry name" value="UDP_ManNAc_DH"/>
    <property type="match status" value="1"/>
</dbReference>
<dbReference type="Proteomes" id="UP000189761">
    <property type="component" value="Unassembled WGS sequence"/>
</dbReference>
<keyword evidence="4" id="KW-1133">Transmembrane helix</keyword>
<dbReference type="Pfam" id="PF03720">
    <property type="entry name" value="UDPG_MGDP_dh_C"/>
    <property type="match status" value="1"/>
</dbReference>